<evidence type="ECO:0000259" key="2">
    <source>
        <dbReference type="Pfam" id="PF03432"/>
    </source>
</evidence>
<evidence type="ECO:0000313" key="3">
    <source>
        <dbReference type="EMBL" id="RGQ43299.1"/>
    </source>
</evidence>
<protein>
    <recommendedName>
        <fullName evidence="2">MobA/VirD2-like nuclease domain-containing protein</fullName>
    </recommendedName>
</protein>
<dbReference type="Proteomes" id="UP000284751">
    <property type="component" value="Unassembled WGS sequence"/>
</dbReference>
<feature type="coiled-coil region" evidence="1">
    <location>
        <begin position="349"/>
        <end position="405"/>
    </location>
</feature>
<sequence length="450" mass="53858">MATTSLWHIKGRLKDLIDYVENPEKTKAKAPELQDLYNVFSYVQRPEATQEGEYVTTINCLKETALRQMILTKKRYGKTDGYIAWHGYQSFKPEEVTPQLAHEIGVKLAKEMWGDRFEIIVTTHLDKEHIHCHFCFNSVSFRDGGKYNYSKAERKRMMEISDRLCREYGLSVIEMSHKAPSRPVWLDEKSGKPTRYNVYRADVREAMEFSRTPYYMEDYLRRKGYITDFTGKHWKIRLPQYEHFTRLDTLDERWTPENIRLGRYASFGNRRAYIIYPPQMPQELSEWFRPFHKTSHIYKQYLHYCYLLGYLPKHTDYKPTSPYLKEDLRKLDELSQQVRYMSKYGIETIDDLYADREKIQQDMDTLIARRTKLQNRIRRAVPAEKETLRQEKAGVTEQITALRKQLKLNKGIETRSVQIQEKTDLLYANEYRAKEAQQQKKSQRRERDAR</sequence>
<dbReference type="InterPro" id="IPR005094">
    <property type="entry name" value="Endonuclease_MobA/VirD2"/>
</dbReference>
<organism evidence="3 4">
    <name type="scientific">[Clostridium] leptum</name>
    <dbReference type="NCBI Taxonomy" id="1535"/>
    <lineage>
        <taxon>Bacteria</taxon>
        <taxon>Bacillati</taxon>
        <taxon>Bacillota</taxon>
        <taxon>Clostridia</taxon>
        <taxon>Eubacteriales</taxon>
        <taxon>Oscillospiraceae</taxon>
        <taxon>Oscillospiraceae incertae sedis</taxon>
    </lineage>
</organism>
<keyword evidence="1" id="KW-0175">Coiled coil</keyword>
<evidence type="ECO:0000313" key="4">
    <source>
        <dbReference type="Proteomes" id="UP000284751"/>
    </source>
</evidence>
<proteinExistence type="predicted"/>
<feature type="domain" description="MobA/VirD2-like nuclease" evidence="2">
    <location>
        <begin position="42"/>
        <end position="170"/>
    </location>
</feature>
<dbReference type="Pfam" id="PF03432">
    <property type="entry name" value="Relaxase"/>
    <property type="match status" value="1"/>
</dbReference>
<dbReference type="EMBL" id="QRTC01000007">
    <property type="protein sequence ID" value="RGQ43299.1"/>
    <property type="molecule type" value="Genomic_DNA"/>
</dbReference>
<comment type="caution">
    <text evidence="3">The sequence shown here is derived from an EMBL/GenBank/DDBJ whole genome shotgun (WGS) entry which is preliminary data.</text>
</comment>
<name>A0A412AZ86_9FIRM</name>
<gene>
    <name evidence="3" type="ORF">DWY99_03265</name>
</gene>
<evidence type="ECO:0000256" key="1">
    <source>
        <dbReference type="SAM" id="Coils"/>
    </source>
</evidence>
<reference evidence="3 4" key="1">
    <citation type="submission" date="2018-08" db="EMBL/GenBank/DDBJ databases">
        <title>A genome reference for cultivated species of the human gut microbiota.</title>
        <authorList>
            <person name="Zou Y."/>
            <person name="Xue W."/>
            <person name="Luo G."/>
        </authorList>
    </citation>
    <scope>NUCLEOTIDE SEQUENCE [LARGE SCALE GENOMIC DNA]</scope>
    <source>
        <strain evidence="3 4">AF28-26</strain>
    </source>
</reference>
<accession>A0A412AZ86</accession>
<dbReference type="AlphaFoldDB" id="A0A412AZ86"/>